<name>A0A1I7ZJW5_9BILA</name>
<evidence type="ECO:0000313" key="3">
    <source>
        <dbReference type="WBParaSite" id="L893_g27134.t1"/>
    </source>
</evidence>
<keyword evidence="2" id="KW-1185">Reference proteome</keyword>
<evidence type="ECO:0000313" key="2">
    <source>
        <dbReference type="Proteomes" id="UP000095287"/>
    </source>
</evidence>
<evidence type="ECO:0000256" key="1">
    <source>
        <dbReference type="SAM" id="MobiDB-lite"/>
    </source>
</evidence>
<dbReference type="WBParaSite" id="L893_g27134.t1">
    <property type="protein sequence ID" value="L893_g27134.t1"/>
    <property type="gene ID" value="L893_g27134"/>
</dbReference>
<proteinExistence type="predicted"/>
<dbReference type="Proteomes" id="UP000095287">
    <property type="component" value="Unplaced"/>
</dbReference>
<sequence>MGRPYNNNNCEYCQQRHELQPMNAKERVVERKQSSSEAMFTYTPYDLIGKEPMTEKRSTRHNSPARKQKI</sequence>
<dbReference type="AlphaFoldDB" id="A0A1I7ZJW5"/>
<feature type="compositionally biased region" description="Basic residues" evidence="1">
    <location>
        <begin position="58"/>
        <end position="70"/>
    </location>
</feature>
<accession>A0A1I7ZJW5</accession>
<protein>
    <submittedName>
        <fullName evidence="3">NinE family protein</fullName>
    </submittedName>
</protein>
<reference evidence="3" key="1">
    <citation type="submission" date="2016-11" db="UniProtKB">
        <authorList>
            <consortium name="WormBaseParasite"/>
        </authorList>
    </citation>
    <scope>IDENTIFICATION</scope>
</reference>
<feature type="region of interest" description="Disordered" evidence="1">
    <location>
        <begin position="49"/>
        <end position="70"/>
    </location>
</feature>
<organism evidence="2 3">
    <name type="scientific">Steinernema glaseri</name>
    <dbReference type="NCBI Taxonomy" id="37863"/>
    <lineage>
        <taxon>Eukaryota</taxon>
        <taxon>Metazoa</taxon>
        <taxon>Ecdysozoa</taxon>
        <taxon>Nematoda</taxon>
        <taxon>Chromadorea</taxon>
        <taxon>Rhabditida</taxon>
        <taxon>Tylenchina</taxon>
        <taxon>Panagrolaimomorpha</taxon>
        <taxon>Strongyloidoidea</taxon>
        <taxon>Steinernematidae</taxon>
        <taxon>Steinernema</taxon>
    </lineage>
</organism>